<proteinExistence type="inferred from homology"/>
<name>A0ABV3QTB3_9GAMM</name>
<evidence type="ECO:0000313" key="7">
    <source>
        <dbReference type="Proteomes" id="UP001556170"/>
    </source>
</evidence>
<dbReference type="Pfam" id="PF00733">
    <property type="entry name" value="Asn_synthase"/>
    <property type="match status" value="1"/>
</dbReference>
<dbReference type="RefSeq" id="WP_367846102.1">
    <property type="nucleotide sequence ID" value="NZ_JBFOHL010000020.1"/>
</dbReference>
<dbReference type="SUPFAM" id="SSF52402">
    <property type="entry name" value="Adenine nucleotide alpha hydrolases-like"/>
    <property type="match status" value="1"/>
</dbReference>
<accession>A0ABV3QTB3</accession>
<reference evidence="6 7" key="1">
    <citation type="submission" date="2024-06" db="EMBL/GenBank/DDBJ databases">
        <authorList>
            <person name="Woo H."/>
        </authorList>
    </citation>
    <scope>NUCLEOTIDE SEQUENCE [LARGE SCALE GENOMIC DNA]</scope>
    <source>
        <strain evidence="6 7">S2-g</strain>
    </source>
</reference>
<dbReference type="PANTHER" id="PTHR43284:SF1">
    <property type="entry name" value="ASPARAGINE SYNTHETASE"/>
    <property type="match status" value="1"/>
</dbReference>
<dbReference type="Gene3D" id="3.40.50.620">
    <property type="entry name" value="HUPs"/>
    <property type="match status" value="1"/>
</dbReference>
<evidence type="ECO:0000256" key="3">
    <source>
        <dbReference type="ARBA" id="ARBA00012737"/>
    </source>
</evidence>
<evidence type="ECO:0000259" key="5">
    <source>
        <dbReference type="Pfam" id="PF00733"/>
    </source>
</evidence>
<feature type="domain" description="Asparagine synthetase" evidence="5">
    <location>
        <begin position="226"/>
        <end position="576"/>
    </location>
</feature>
<dbReference type="InterPro" id="IPR006426">
    <property type="entry name" value="Asn_synth_AEB"/>
</dbReference>
<dbReference type="PANTHER" id="PTHR43284">
    <property type="entry name" value="ASPARAGINE SYNTHETASE (GLUTAMINE-HYDROLYZING)"/>
    <property type="match status" value="1"/>
</dbReference>
<evidence type="ECO:0000256" key="4">
    <source>
        <dbReference type="ARBA" id="ARBA00048741"/>
    </source>
</evidence>
<comment type="catalytic activity">
    <reaction evidence="4">
        <text>L-aspartate + L-glutamine + ATP + H2O = L-asparagine + L-glutamate + AMP + diphosphate + H(+)</text>
        <dbReference type="Rhea" id="RHEA:12228"/>
        <dbReference type="ChEBI" id="CHEBI:15377"/>
        <dbReference type="ChEBI" id="CHEBI:15378"/>
        <dbReference type="ChEBI" id="CHEBI:29985"/>
        <dbReference type="ChEBI" id="CHEBI:29991"/>
        <dbReference type="ChEBI" id="CHEBI:30616"/>
        <dbReference type="ChEBI" id="CHEBI:33019"/>
        <dbReference type="ChEBI" id="CHEBI:58048"/>
        <dbReference type="ChEBI" id="CHEBI:58359"/>
        <dbReference type="ChEBI" id="CHEBI:456215"/>
        <dbReference type="EC" id="6.3.5.4"/>
    </reaction>
</comment>
<protein>
    <recommendedName>
        <fullName evidence="3">asparagine synthase (glutamine-hydrolyzing)</fullName>
        <ecNumber evidence="3">6.3.5.4</ecNumber>
    </recommendedName>
</protein>
<evidence type="ECO:0000313" key="6">
    <source>
        <dbReference type="EMBL" id="MEW9625812.1"/>
    </source>
</evidence>
<keyword evidence="7" id="KW-1185">Reference proteome</keyword>
<dbReference type="PIRSF" id="PIRSF001589">
    <property type="entry name" value="Asn_synthetase_glu-h"/>
    <property type="match status" value="1"/>
</dbReference>
<sequence length="581" mass="63974">MSYRYIALVDVNRRWNLANLTEIEAALQMDNMRERFTSGSIRLFLAAETPFQPLPGGGFAIGHLFSRTFAPFDAMARLSTFSSNKRLREHVTENCWGEYVLVQPDERDGTGITLTRDPSGGVPCIYSLRNGSGFITSGISLATRLDLYRKRIDWDVLIHCLTYPNLKTRRTAFADICELLPGSSLAIDPRNLTTHPNWSPWKFVARGHRHTNLVDAAADIRASVASVVHAWADVDESILMELSGGIDSSIVAACLKNAGPRVTCYNLATPVPGADERQYARQMAACLGVDLQTEQLDLDIACGDVAPFPDAVSPRMGILQYAVSHAMEAAALRHGASSTYTGSGGDTVFGLLTNAVPAADAIRERGVIAGLSSIRDLSVLHQCTMWKAARLTARKMIRAPKAACVPDCTFMNPSLFIAPAEAHPWFDAPKGMLPGDWERIVDLASNQLFRDIVYRGENCWIRMPLLSQPVVEACLRVPSWMSISGGHNRVAARAAFADVLPPDILNRRSKGSFVGYLGAVFKRNKNQIRETLLSGGLNDQHLLDADALTRFFEAELPPRDKSFTRVLSLFTAENWVRHQAC</sequence>
<organism evidence="6 7">
    <name type="scientific">Rhodanobacter geophilus</name>
    <dbReference type="NCBI Taxonomy" id="3162488"/>
    <lineage>
        <taxon>Bacteria</taxon>
        <taxon>Pseudomonadati</taxon>
        <taxon>Pseudomonadota</taxon>
        <taxon>Gammaproteobacteria</taxon>
        <taxon>Lysobacterales</taxon>
        <taxon>Rhodanobacteraceae</taxon>
        <taxon>Rhodanobacter</taxon>
    </lineage>
</organism>
<dbReference type="InterPro" id="IPR051786">
    <property type="entry name" value="ASN_synthetase/amidase"/>
</dbReference>
<gene>
    <name evidence="6" type="ORF">ABQJ56_16430</name>
</gene>
<dbReference type="SUPFAM" id="SSF56235">
    <property type="entry name" value="N-terminal nucleophile aminohydrolases (Ntn hydrolases)"/>
    <property type="match status" value="1"/>
</dbReference>
<comment type="caution">
    <text evidence="6">The sequence shown here is derived from an EMBL/GenBank/DDBJ whole genome shotgun (WGS) entry which is preliminary data.</text>
</comment>
<dbReference type="InterPro" id="IPR014729">
    <property type="entry name" value="Rossmann-like_a/b/a_fold"/>
</dbReference>
<dbReference type="Proteomes" id="UP001556170">
    <property type="component" value="Unassembled WGS sequence"/>
</dbReference>
<dbReference type="InterPro" id="IPR001962">
    <property type="entry name" value="Asn_synthase"/>
</dbReference>
<dbReference type="EC" id="6.3.5.4" evidence="3"/>
<dbReference type="CDD" id="cd01991">
    <property type="entry name" value="Asn_synthase_B_C"/>
    <property type="match status" value="1"/>
</dbReference>
<dbReference type="InterPro" id="IPR029055">
    <property type="entry name" value="Ntn_hydrolases_N"/>
</dbReference>
<evidence type="ECO:0000256" key="2">
    <source>
        <dbReference type="ARBA" id="ARBA00005752"/>
    </source>
</evidence>
<comment type="pathway">
    <text evidence="1">Amino-acid biosynthesis; L-asparagine biosynthesis; L-asparagine from L-aspartate (L-Gln route): step 1/1.</text>
</comment>
<dbReference type="EMBL" id="JBFOHL010000020">
    <property type="protein sequence ID" value="MEW9625812.1"/>
    <property type="molecule type" value="Genomic_DNA"/>
</dbReference>
<evidence type="ECO:0000256" key="1">
    <source>
        <dbReference type="ARBA" id="ARBA00005187"/>
    </source>
</evidence>
<comment type="similarity">
    <text evidence="2">Belongs to the asparagine synthetase family.</text>
</comment>